<evidence type="ECO:0000256" key="4">
    <source>
        <dbReference type="ARBA" id="ARBA00022679"/>
    </source>
</evidence>
<dbReference type="InterPro" id="IPR031481">
    <property type="entry name" value="Glyco_tran_10_N"/>
</dbReference>
<keyword evidence="9" id="KW-0325">Glycoprotein</keyword>
<protein>
    <recommendedName>
        <fullName evidence="11">Fucosyltransferase</fullName>
        <ecNumber evidence="11">2.4.1.-</ecNumber>
    </recommendedName>
</protein>
<comment type="pathway">
    <text evidence="1">Protein modification; protein glycosylation.</text>
</comment>
<proteinExistence type="inferred from homology"/>
<organism evidence="14 15">
    <name type="scientific">Paralvinella palmiformis</name>
    <dbReference type="NCBI Taxonomy" id="53620"/>
    <lineage>
        <taxon>Eukaryota</taxon>
        <taxon>Metazoa</taxon>
        <taxon>Spiralia</taxon>
        <taxon>Lophotrochozoa</taxon>
        <taxon>Annelida</taxon>
        <taxon>Polychaeta</taxon>
        <taxon>Sedentaria</taxon>
        <taxon>Canalipalpata</taxon>
        <taxon>Terebellida</taxon>
        <taxon>Terebelliformia</taxon>
        <taxon>Alvinellidae</taxon>
        <taxon>Paralvinella</taxon>
    </lineage>
</organism>
<evidence type="ECO:0000256" key="6">
    <source>
        <dbReference type="ARBA" id="ARBA00022968"/>
    </source>
</evidence>
<dbReference type="InterPro" id="IPR055270">
    <property type="entry name" value="Glyco_tran_10_C"/>
</dbReference>
<reference evidence="14" key="1">
    <citation type="journal article" date="2023" name="Mol. Biol. Evol.">
        <title>Third-Generation Sequencing Reveals the Adaptive Role of the Epigenome in Three Deep-Sea Polychaetes.</title>
        <authorList>
            <person name="Perez M."/>
            <person name="Aroh O."/>
            <person name="Sun Y."/>
            <person name="Lan Y."/>
            <person name="Juniper S.K."/>
            <person name="Young C.R."/>
            <person name="Angers B."/>
            <person name="Qian P.Y."/>
        </authorList>
    </citation>
    <scope>NUCLEOTIDE SEQUENCE</scope>
    <source>
        <strain evidence="14">P08H-3</strain>
    </source>
</reference>
<evidence type="ECO:0000256" key="8">
    <source>
        <dbReference type="ARBA" id="ARBA00023136"/>
    </source>
</evidence>
<comment type="similarity">
    <text evidence="2 11">Belongs to the glycosyltransferase 10 family.</text>
</comment>
<gene>
    <name evidence="14" type="ORF">LSH36_364g04060</name>
</gene>
<dbReference type="AlphaFoldDB" id="A0AAD9JE17"/>
<keyword evidence="8" id="KW-0472">Membrane</keyword>
<dbReference type="GO" id="GO:0032580">
    <property type="term" value="C:Golgi cisterna membrane"/>
    <property type="evidence" value="ECO:0007669"/>
    <property type="project" value="UniProtKB-SubCell"/>
</dbReference>
<name>A0AAD9JE17_9ANNE</name>
<dbReference type="Proteomes" id="UP001208570">
    <property type="component" value="Unassembled WGS sequence"/>
</dbReference>
<evidence type="ECO:0000313" key="14">
    <source>
        <dbReference type="EMBL" id="KAK2151413.1"/>
    </source>
</evidence>
<dbReference type="InterPro" id="IPR001503">
    <property type="entry name" value="Glyco_trans_10"/>
</dbReference>
<keyword evidence="7" id="KW-1133">Transmembrane helix</keyword>
<keyword evidence="3 11" id="KW-0328">Glycosyltransferase</keyword>
<keyword evidence="4 11" id="KW-0808">Transferase</keyword>
<evidence type="ECO:0000259" key="13">
    <source>
        <dbReference type="Pfam" id="PF17039"/>
    </source>
</evidence>
<evidence type="ECO:0000256" key="11">
    <source>
        <dbReference type="RuleBase" id="RU003832"/>
    </source>
</evidence>
<evidence type="ECO:0000256" key="7">
    <source>
        <dbReference type="ARBA" id="ARBA00022989"/>
    </source>
</evidence>
<keyword evidence="15" id="KW-1185">Reference proteome</keyword>
<dbReference type="EC" id="2.4.1.-" evidence="11"/>
<feature type="domain" description="Fucosyltransferase C-terminal" evidence="12">
    <location>
        <begin position="196"/>
        <end position="383"/>
    </location>
</feature>
<evidence type="ECO:0000256" key="2">
    <source>
        <dbReference type="ARBA" id="ARBA00008919"/>
    </source>
</evidence>
<dbReference type="PANTHER" id="PTHR11929">
    <property type="entry name" value="ALPHA- 1,3 -FUCOSYLTRANSFERASE"/>
    <property type="match status" value="1"/>
</dbReference>
<dbReference type="InterPro" id="IPR038577">
    <property type="entry name" value="GT10-like_C_sf"/>
</dbReference>
<evidence type="ECO:0000313" key="15">
    <source>
        <dbReference type="Proteomes" id="UP001208570"/>
    </source>
</evidence>
<evidence type="ECO:0000256" key="1">
    <source>
        <dbReference type="ARBA" id="ARBA00004922"/>
    </source>
</evidence>
<dbReference type="Gene3D" id="3.40.50.11660">
    <property type="entry name" value="Glycosyl transferase family 10, C-terminal domain"/>
    <property type="match status" value="1"/>
</dbReference>
<feature type="domain" description="Fucosyltransferase N-terminal" evidence="13">
    <location>
        <begin position="64"/>
        <end position="162"/>
    </location>
</feature>
<dbReference type="FunFam" id="3.40.50.11660:FF:000002">
    <property type="entry name" value="Alpha-(1,3)-fucosyltransferase"/>
    <property type="match status" value="1"/>
</dbReference>
<dbReference type="PANTHER" id="PTHR11929:SF194">
    <property type="entry name" value="ALPHA-(1,3)-FUCOSYLTRANSFERASE 10"/>
    <property type="match status" value="1"/>
</dbReference>
<dbReference type="SUPFAM" id="SSF53756">
    <property type="entry name" value="UDP-Glycosyltransferase/glycogen phosphorylase"/>
    <property type="match status" value="1"/>
</dbReference>
<keyword evidence="5 11" id="KW-0812">Transmembrane</keyword>
<sequence length="464" mass="54585">MEYVPSNKDGAKLLYEDFVNVMSQEFELFYEYEDDELDGWIPVSRYVSGEIAGNAAEIINVTHPVIIWWTPFTNEPGTVKNCGNVKCFFTVNRAYKNHSHLKVFMFYGTDYNAADLPLPRQPHHEWGLLHEESPKNNYLLSHNETMILFNHTSTFRRHSDYPLTTQYLQDIKNLTSTKYVVPVKEKNRLIREGLALVAYVQSDCGTPSDRDHLVQMLQQHIAIDSYGSCLHNKDLPEHLHDPLKTMDHEDFYHHLAQYKFVLALENAVCEDYITEKFWRPFLIGSIPIIYGSPKAKEYLPANNTAIFVDDFNTIEELVESILKINRSDDLYNEHVRYKKVGIQNERLQREMESREWFVDDYERLNFIDGFECTVCRRIHRNIELQSKGLPPISQRADLDHYGCPRPQRFRDIPAGSLEKVNNEWWVDQFEHTWYTSRAALQLIQEGKEFGEKELHSRSIQIQYY</sequence>
<dbReference type="Pfam" id="PF00852">
    <property type="entry name" value="Glyco_transf_10"/>
    <property type="match status" value="1"/>
</dbReference>
<comment type="subcellular location">
    <subcellularLocation>
        <location evidence="10">Endomembrane system</location>
        <topology evidence="10">Single-pass type II membrane protein</topology>
    </subcellularLocation>
    <subcellularLocation>
        <location evidence="11">Golgi apparatus</location>
        <location evidence="11">Golgi stack membrane</location>
        <topology evidence="11">Single-pass type II membrane protein</topology>
    </subcellularLocation>
</comment>
<keyword evidence="11" id="KW-0333">Golgi apparatus</keyword>
<evidence type="ECO:0000259" key="12">
    <source>
        <dbReference type="Pfam" id="PF00852"/>
    </source>
</evidence>
<comment type="caution">
    <text evidence="14">The sequence shown here is derived from an EMBL/GenBank/DDBJ whole genome shotgun (WGS) entry which is preliminary data.</text>
</comment>
<evidence type="ECO:0000256" key="9">
    <source>
        <dbReference type="ARBA" id="ARBA00023180"/>
    </source>
</evidence>
<accession>A0AAD9JE17</accession>
<dbReference type="Pfam" id="PF17039">
    <property type="entry name" value="Glyco_tran_10_N"/>
    <property type="match status" value="1"/>
</dbReference>
<dbReference type="GO" id="GO:0046920">
    <property type="term" value="F:alpha-(1-&gt;3)-fucosyltransferase activity"/>
    <property type="evidence" value="ECO:0007669"/>
    <property type="project" value="TreeGrafter"/>
</dbReference>
<dbReference type="EMBL" id="JAODUP010000364">
    <property type="protein sequence ID" value="KAK2151413.1"/>
    <property type="molecule type" value="Genomic_DNA"/>
</dbReference>
<evidence type="ECO:0000256" key="10">
    <source>
        <dbReference type="ARBA" id="ARBA00060399"/>
    </source>
</evidence>
<evidence type="ECO:0000256" key="3">
    <source>
        <dbReference type="ARBA" id="ARBA00022676"/>
    </source>
</evidence>
<keyword evidence="6" id="KW-0735">Signal-anchor</keyword>
<evidence type="ECO:0000256" key="5">
    <source>
        <dbReference type="ARBA" id="ARBA00022692"/>
    </source>
</evidence>